<dbReference type="Pfam" id="PF17900">
    <property type="entry name" value="Peptidase_M1_N"/>
    <property type="match status" value="1"/>
</dbReference>
<gene>
    <name evidence="13" type="ORF">CHC_T00002549001</name>
</gene>
<dbReference type="PANTHER" id="PTHR46322:SF1">
    <property type="entry name" value="PUROMYCIN-SENSITIVE AMINOPEPTIDASE"/>
    <property type="match status" value="1"/>
</dbReference>
<evidence type="ECO:0000256" key="8">
    <source>
        <dbReference type="ARBA" id="ARBA00023049"/>
    </source>
</evidence>
<feature type="domain" description="Peptidase M1 alanyl aminopeptidase C-terminal" evidence="11">
    <location>
        <begin position="644"/>
        <end position="962"/>
    </location>
</feature>
<comment type="cofactor">
    <cofactor evidence="1">
        <name>Zn(2+)</name>
        <dbReference type="ChEBI" id="CHEBI:29105"/>
    </cofactor>
</comment>
<dbReference type="MEROPS" id="M01.005"/>
<dbReference type="EMBL" id="HG001659">
    <property type="protein sequence ID" value="CDF33844.1"/>
    <property type="molecule type" value="Genomic_DNA"/>
</dbReference>
<dbReference type="InterPro" id="IPR024601">
    <property type="entry name" value="Peptidase_M1_pepN_C"/>
</dbReference>
<dbReference type="InterPro" id="IPR037144">
    <property type="entry name" value="Peptidase_M1_pepN_C_sf"/>
</dbReference>
<keyword evidence="6" id="KW-0378">Hydrolase</keyword>
<evidence type="ECO:0000313" key="13">
    <source>
        <dbReference type="EMBL" id="CDF33844.1"/>
    </source>
</evidence>
<feature type="domain" description="Peptidase M1 membrane alanine aminopeptidase" evidence="9">
    <location>
        <begin position="315"/>
        <end position="519"/>
    </location>
</feature>
<keyword evidence="5" id="KW-0479">Metal-binding</keyword>
<dbReference type="PhylomeDB" id="R7Q744"/>
<dbReference type="Gene3D" id="2.60.40.1840">
    <property type="match status" value="1"/>
</dbReference>
<dbReference type="Pfam" id="PF01433">
    <property type="entry name" value="Peptidase_M1"/>
    <property type="match status" value="1"/>
</dbReference>
<keyword evidence="8" id="KW-0482">Metalloprotease</keyword>
<dbReference type="InterPro" id="IPR045357">
    <property type="entry name" value="Aminopeptidase_N-like_N"/>
</dbReference>
<keyword evidence="3" id="KW-0031">Aminopeptidase</keyword>
<dbReference type="Proteomes" id="UP000012073">
    <property type="component" value="Unassembled WGS sequence"/>
</dbReference>
<sequence>MNTVVRNAAFVAASLTRPLPIRSTHVLRRWRPASSFVPTRSFASRSIRSRIMPFEQAAAPVASAAGGANTATTAIAPPSNEPKEKFLKDYTPPKFLVSDTHLNFELDDDGLNTIIKGKLSVVPKCDVGTPFILDGSGLQLLDGSVKVDGRVLDPSEYVYNTAAKTLTIASVPSGPFTFESEVSVKPAKNTALDGLYMSTGDYCTQCEAEAFRKITFFPDRPDVMSKFTVRISADKVKYPVLLSNGNCISSGTETGDPSRHWVEYVDPFSKPCYLFALVAGDLSHLEDEFTTMGGRKVTLRVYVKGAGEVAKCHHAMRSLQKAMKWDEDTYGLEYNYDIFNIVAVPTFVFGAMENTSLNIFNSKYVLVSPETATDSDFNGVEGVVAHEYFHNYSGNRVTVSSWFQLSLKEGLTVFRDQSFSADMNSATVKRIQDVTSLRIAQFAEDAGPMAHPIRPESYITCNSFYTATVYNKGAEVIRMLKTLVGPEGFRKGTDIYFSRNDGKAVTCEDWVQAIQDANPEIDLGVFRRWYSQAGTPIITVDAKYDETTSRMTLSCDQAIPPTKKQPTTQAALIPMKMGLIGPDGNAVPVDMGDGKAPEESKVLILQEAHTDFVLHNVPKGTVPSLLREFSAPVKIERKGGVSADELAFIMGNDTDEFSRWDAGQTLSLKFILDCVKSEGDFSDVPQTMIDAFRKTLLNKNIDAALRAQVFRIPPESYITEQMELADPVRIRAAREHVINQVASGLELDFRKILDEGLAETGEYKLDPASQGTRALKNIALMYLGALEKKDIHELCLKIVRDGSNMTDVLAALGVLSNAKCEERTVALSEFYEKWQSYGLVVDKWLSIQATSTREDVLGIVKGLTAHKCYSETVPNSVYALIGGYGRMNLHIPSDGSGYKFLTDQVIHLNSINPQVAARMARCFTRWRKYDKTRQNQMEAELRRVKATEGLSEDVFEVVNNCLDQAE</sequence>
<evidence type="ECO:0000313" key="14">
    <source>
        <dbReference type="Proteomes" id="UP000012073"/>
    </source>
</evidence>
<reference evidence="14" key="1">
    <citation type="journal article" date="2013" name="Proc. Natl. Acad. Sci. U.S.A.">
        <title>Genome structure and metabolic features in the red seaweed Chondrus crispus shed light on evolution of the Archaeplastida.</title>
        <authorList>
            <person name="Collen J."/>
            <person name="Porcel B."/>
            <person name="Carre W."/>
            <person name="Ball S.G."/>
            <person name="Chaparro C."/>
            <person name="Tonon T."/>
            <person name="Barbeyron T."/>
            <person name="Michel G."/>
            <person name="Noel B."/>
            <person name="Valentin K."/>
            <person name="Elias M."/>
            <person name="Artiguenave F."/>
            <person name="Arun A."/>
            <person name="Aury J.M."/>
            <person name="Barbosa-Neto J.F."/>
            <person name="Bothwell J.H."/>
            <person name="Bouget F.Y."/>
            <person name="Brillet L."/>
            <person name="Cabello-Hurtado F."/>
            <person name="Capella-Gutierrez S."/>
            <person name="Charrier B."/>
            <person name="Cladiere L."/>
            <person name="Cock J.M."/>
            <person name="Coelho S.M."/>
            <person name="Colleoni C."/>
            <person name="Czjzek M."/>
            <person name="Da Silva C."/>
            <person name="Delage L."/>
            <person name="Denoeud F."/>
            <person name="Deschamps P."/>
            <person name="Dittami S.M."/>
            <person name="Gabaldon T."/>
            <person name="Gachon C.M."/>
            <person name="Groisillier A."/>
            <person name="Herve C."/>
            <person name="Jabbari K."/>
            <person name="Katinka M."/>
            <person name="Kloareg B."/>
            <person name="Kowalczyk N."/>
            <person name="Labadie K."/>
            <person name="Leblanc C."/>
            <person name="Lopez P.J."/>
            <person name="McLachlan D.H."/>
            <person name="Meslet-Cladiere L."/>
            <person name="Moustafa A."/>
            <person name="Nehr Z."/>
            <person name="Nyvall Collen P."/>
            <person name="Panaud O."/>
            <person name="Partensky F."/>
            <person name="Poulain J."/>
            <person name="Rensing S.A."/>
            <person name="Rousvoal S."/>
            <person name="Samson G."/>
            <person name="Symeonidi A."/>
            <person name="Weissenbach J."/>
            <person name="Zambounis A."/>
            <person name="Wincker P."/>
            <person name="Boyen C."/>
        </authorList>
    </citation>
    <scope>NUCLEOTIDE SEQUENCE [LARGE SCALE GENOMIC DNA]</scope>
    <source>
        <strain evidence="14">cv. Stackhouse</strain>
    </source>
</reference>
<dbReference type="KEGG" id="ccp:CHC_T00002549001"/>
<dbReference type="InterPro" id="IPR027268">
    <property type="entry name" value="Peptidase_M4/M1_CTD_sf"/>
</dbReference>
<evidence type="ECO:0000256" key="1">
    <source>
        <dbReference type="ARBA" id="ARBA00001947"/>
    </source>
</evidence>
<dbReference type="InterPro" id="IPR035414">
    <property type="entry name" value="Peptidase_M1_pepN_Ig-like"/>
</dbReference>
<dbReference type="SUPFAM" id="SSF63737">
    <property type="entry name" value="Leukotriene A4 hydrolase N-terminal domain"/>
    <property type="match status" value="1"/>
</dbReference>
<dbReference type="STRING" id="2769.R7Q744"/>
<evidence type="ECO:0000256" key="4">
    <source>
        <dbReference type="ARBA" id="ARBA00022670"/>
    </source>
</evidence>
<evidence type="ECO:0000256" key="5">
    <source>
        <dbReference type="ARBA" id="ARBA00022723"/>
    </source>
</evidence>
<dbReference type="PANTHER" id="PTHR46322">
    <property type="entry name" value="PUROMYCIN-SENSITIVE AMINOPEPTIDASE"/>
    <property type="match status" value="1"/>
</dbReference>
<dbReference type="Pfam" id="PF17432">
    <property type="entry name" value="DUF3458_C"/>
    <property type="match status" value="1"/>
</dbReference>
<dbReference type="CDD" id="cd09600">
    <property type="entry name" value="M1_APN"/>
    <property type="match status" value="1"/>
</dbReference>
<dbReference type="GO" id="GO:0008237">
    <property type="term" value="F:metallopeptidase activity"/>
    <property type="evidence" value="ECO:0007669"/>
    <property type="project" value="UniProtKB-KW"/>
</dbReference>
<dbReference type="Gene3D" id="1.25.50.10">
    <property type="entry name" value="Peptidase M1, alanyl aminopeptidase, C-terminal domain"/>
    <property type="match status" value="1"/>
</dbReference>
<dbReference type="OMA" id="FKRWYSQ"/>
<dbReference type="Gene3D" id="1.10.390.10">
    <property type="entry name" value="Neutral Protease Domain 2"/>
    <property type="match status" value="1"/>
</dbReference>
<feature type="domain" description="Peptidase M1 alanyl aminopeptidase Ig-like fold" evidence="10">
    <location>
        <begin position="534"/>
        <end position="637"/>
    </location>
</feature>
<dbReference type="GO" id="GO:0004177">
    <property type="term" value="F:aminopeptidase activity"/>
    <property type="evidence" value="ECO:0007669"/>
    <property type="project" value="UniProtKB-KW"/>
</dbReference>
<dbReference type="Pfam" id="PF11940">
    <property type="entry name" value="DUF3458"/>
    <property type="match status" value="1"/>
</dbReference>
<dbReference type="InterPro" id="IPR012779">
    <property type="entry name" value="Peptidase_M1_pepN"/>
</dbReference>
<dbReference type="GeneID" id="17321371"/>
<organism evidence="13 14">
    <name type="scientific">Chondrus crispus</name>
    <name type="common">Carrageen Irish moss</name>
    <name type="synonym">Polymorpha crispa</name>
    <dbReference type="NCBI Taxonomy" id="2769"/>
    <lineage>
        <taxon>Eukaryota</taxon>
        <taxon>Rhodophyta</taxon>
        <taxon>Florideophyceae</taxon>
        <taxon>Rhodymeniophycidae</taxon>
        <taxon>Gigartinales</taxon>
        <taxon>Gigartinaceae</taxon>
        <taxon>Chondrus</taxon>
    </lineage>
</organism>
<dbReference type="FunFam" id="2.60.40.1840:FF:000001">
    <property type="entry name" value="Aminopeptidase N"/>
    <property type="match status" value="1"/>
</dbReference>
<dbReference type="Gene3D" id="3.30.2010.30">
    <property type="match status" value="1"/>
</dbReference>
<dbReference type="InterPro" id="IPR038438">
    <property type="entry name" value="PepN_Ig-like_sf"/>
</dbReference>
<dbReference type="InterPro" id="IPR042097">
    <property type="entry name" value="Aminopeptidase_N-like_N_sf"/>
</dbReference>
<evidence type="ECO:0000256" key="2">
    <source>
        <dbReference type="ARBA" id="ARBA00010136"/>
    </source>
</evidence>
<keyword evidence="4" id="KW-0645">Protease</keyword>
<evidence type="ECO:0000259" key="11">
    <source>
        <dbReference type="Pfam" id="PF17432"/>
    </source>
</evidence>
<dbReference type="FunFam" id="3.30.2010.30:FF:000002">
    <property type="entry name" value="Putative aminopeptidase N"/>
    <property type="match status" value="1"/>
</dbReference>
<dbReference type="GO" id="GO:0008270">
    <property type="term" value="F:zinc ion binding"/>
    <property type="evidence" value="ECO:0007669"/>
    <property type="project" value="InterPro"/>
</dbReference>
<evidence type="ECO:0000259" key="12">
    <source>
        <dbReference type="Pfam" id="PF17900"/>
    </source>
</evidence>
<dbReference type="NCBIfam" id="TIGR02414">
    <property type="entry name" value="pepN_proteo"/>
    <property type="match status" value="1"/>
</dbReference>
<keyword evidence="7" id="KW-0862">Zinc</keyword>
<feature type="domain" description="Aminopeptidase N-like N-terminal" evidence="12">
    <location>
        <begin position="105"/>
        <end position="274"/>
    </location>
</feature>
<dbReference type="SUPFAM" id="SSF55486">
    <property type="entry name" value="Metalloproteases ('zincins'), catalytic domain"/>
    <property type="match status" value="1"/>
</dbReference>
<evidence type="ECO:0008006" key="15">
    <source>
        <dbReference type="Google" id="ProtNLM"/>
    </source>
</evidence>
<dbReference type="InterPro" id="IPR014782">
    <property type="entry name" value="Peptidase_M1_dom"/>
</dbReference>
<evidence type="ECO:0000259" key="9">
    <source>
        <dbReference type="Pfam" id="PF01433"/>
    </source>
</evidence>
<evidence type="ECO:0000256" key="3">
    <source>
        <dbReference type="ARBA" id="ARBA00022438"/>
    </source>
</evidence>
<dbReference type="InterPro" id="IPR001930">
    <property type="entry name" value="Peptidase_M1"/>
</dbReference>
<dbReference type="Gene3D" id="2.60.40.1730">
    <property type="entry name" value="tricorn interacting facor f3 domain"/>
    <property type="match status" value="1"/>
</dbReference>
<dbReference type="Gramene" id="CDF33844">
    <property type="protein sequence ID" value="CDF33844"/>
    <property type="gene ID" value="CHC_T00002549001"/>
</dbReference>
<evidence type="ECO:0000259" key="10">
    <source>
        <dbReference type="Pfam" id="PF11940"/>
    </source>
</evidence>
<protein>
    <recommendedName>
        <fullName evidence="15">Aminopeptidase N</fullName>
    </recommendedName>
</protein>
<proteinExistence type="inferred from homology"/>
<accession>R7Q744</accession>
<dbReference type="RefSeq" id="XP_005713663.1">
    <property type="nucleotide sequence ID" value="XM_005713606.1"/>
</dbReference>
<dbReference type="AlphaFoldDB" id="R7Q744"/>
<evidence type="ECO:0000256" key="7">
    <source>
        <dbReference type="ARBA" id="ARBA00022833"/>
    </source>
</evidence>
<dbReference type="GO" id="GO:0006508">
    <property type="term" value="P:proteolysis"/>
    <property type="evidence" value="ECO:0007669"/>
    <property type="project" value="UniProtKB-KW"/>
</dbReference>
<evidence type="ECO:0000256" key="6">
    <source>
        <dbReference type="ARBA" id="ARBA00022801"/>
    </source>
</evidence>
<comment type="similarity">
    <text evidence="2">Belongs to the peptidase M1 family.</text>
</comment>
<name>R7Q744_CHOCR</name>
<keyword evidence="14" id="KW-1185">Reference proteome</keyword>
<dbReference type="PRINTS" id="PR00756">
    <property type="entry name" value="ALADIPTASE"/>
</dbReference>
<dbReference type="OrthoDB" id="10031169at2759"/>